<dbReference type="SUPFAM" id="SSF52743">
    <property type="entry name" value="Subtilisin-like"/>
    <property type="match status" value="1"/>
</dbReference>
<dbReference type="AlphaFoldDB" id="A0A175YEA7"/>
<comment type="similarity">
    <text evidence="1">Belongs to the peptidase S8 family.</text>
</comment>
<dbReference type="Gene3D" id="3.40.50.200">
    <property type="entry name" value="Peptidase S8/S53 domain"/>
    <property type="match status" value="1"/>
</dbReference>
<dbReference type="InterPro" id="IPR036852">
    <property type="entry name" value="Peptidase_S8/S53_dom_sf"/>
</dbReference>
<accession>A0A175YEA7</accession>
<evidence type="ECO:0000313" key="3">
    <source>
        <dbReference type="EMBL" id="WOH14565.1"/>
    </source>
</evidence>
<dbReference type="InterPro" id="IPR045051">
    <property type="entry name" value="SBT"/>
</dbReference>
<evidence type="ECO:0000313" key="4">
    <source>
        <dbReference type="Proteomes" id="UP000077755"/>
    </source>
</evidence>
<protein>
    <submittedName>
        <fullName evidence="3">Uncharacterized protein</fullName>
    </submittedName>
</protein>
<keyword evidence="2" id="KW-0732">Signal</keyword>
<dbReference type="Proteomes" id="UP000077755">
    <property type="component" value="Chromosome 9"/>
</dbReference>
<dbReference type="Gramene" id="KZM81969">
    <property type="protein sequence ID" value="KZM81969"/>
    <property type="gene ID" value="DCAR_029582"/>
</dbReference>
<proteinExistence type="inferred from homology"/>
<name>A0A175YEA7_DAUCS</name>
<dbReference type="GO" id="GO:0006508">
    <property type="term" value="P:proteolysis"/>
    <property type="evidence" value="ECO:0007669"/>
    <property type="project" value="InterPro"/>
</dbReference>
<dbReference type="EMBL" id="CP093351">
    <property type="protein sequence ID" value="WOH14565.1"/>
    <property type="molecule type" value="Genomic_DNA"/>
</dbReference>
<reference evidence="3" key="1">
    <citation type="journal article" date="2016" name="Nat. Genet.">
        <title>A high-quality carrot genome assembly provides new insights into carotenoid accumulation and asterid genome evolution.</title>
        <authorList>
            <person name="Iorizzo M."/>
            <person name="Ellison S."/>
            <person name="Senalik D."/>
            <person name="Zeng P."/>
            <person name="Satapoomin P."/>
            <person name="Huang J."/>
            <person name="Bowman M."/>
            <person name="Iovene M."/>
            <person name="Sanseverino W."/>
            <person name="Cavagnaro P."/>
            <person name="Yildiz M."/>
            <person name="Macko-Podgorni A."/>
            <person name="Moranska E."/>
            <person name="Grzebelus E."/>
            <person name="Grzebelus D."/>
            <person name="Ashrafi H."/>
            <person name="Zheng Z."/>
            <person name="Cheng S."/>
            <person name="Spooner D."/>
            <person name="Van Deynze A."/>
            <person name="Simon P."/>
        </authorList>
    </citation>
    <scope>NUCLEOTIDE SEQUENCE</scope>
    <source>
        <tissue evidence="3">Leaf</tissue>
    </source>
</reference>
<evidence type="ECO:0000256" key="1">
    <source>
        <dbReference type="ARBA" id="ARBA00011073"/>
    </source>
</evidence>
<reference evidence="3" key="2">
    <citation type="submission" date="2022-03" db="EMBL/GenBank/DDBJ databases">
        <title>Draft title - Genomic analysis of global carrot germplasm unveils the trajectory of domestication and the origin of high carotenoid orange carrot.</title>
        <authorList>
            <person name="Iorizzo M."/>
            <person name="Ellison S."/>
            <person name="Senalik D."/>
            <person name="Macko-Podgorni A."/>
            <person name="Grzebelus D."/>
            <person name="Bostan H."/>
            <person name="Rolling W."/>
            <person name="Curaba J."/>
            <person name="Simon P."/>
        </authorList>
    </citation>
    <scope>NUCLEOTIDE SEQUENCE</scope>
    <source>
        <tissue evidence="3">Leaf</tissue>
    </source>
</reference>
<organism evidence="3 4">
    <name type="scientific">Daucus carota subsp. sativus</name>
    <name type="common">Carrot</name>
    <dbReference type="NCBI Taxonomy" id="79200"/>
    <lineage>
        <taxon>Eukaryota</taxon>
        <taxon>Viridiplantae</taxon>
        <taxon>Streptophyta</taxon>
        <taxon>Embryophyta</taxon>
        <taxon>Tracheophyta</taxon>
        <taxon>Spermatophyta</taxon>
        <taxon>Magnoliopsida</taxon>
        <taxon>eudicotyledons</taxon>
        <taxon>Gunneridae</taxon>
        <taxon>Pentapetalae</taxon>
        <taxon>asterids</taxon>
        <taxon>campanulids</taxon>
        <taxon>Apiales</taxon>
        <taxon>Apiaceae</taxon>
        <taxon>Apioideae</taxon>
        <taxon>Scandiceae</taxon>
        <taxon>Daucinae</taxon>
        <taxon>Daucus</taxon>
        <taxon>Daucus sect. Daucus</taxon>
    </lineage>
</organism>
<evidence type="ECO:0000256" key="2">
    <source>
        <dbReference type="ARBA" id="ARBA00022729"/>
    </source>
</evidence>
<gene>
    <name evidence="3" type="ORF">DCAR_0934085</name>
</gene>
<sequence>MLAVPRLTGLQMEQHGVGFHQQELLCTKFVGLMDAMNDVDILAASDEAIADGVDIISVGGAAIDYFQDSIAIGSFHAMKNRILSSASAGNSGNEPGRGVSVKTFTSKKGKYALLYGGDVPNAMAGFSKYDSRRNNEKKTSTRNTANLLFRVDIAGSGPRNKREGEVYERTTKFGHLNRGTDLDNSAEANLMIQKYSEMDAEIACLLGQLKRVNQWLEDSLTNGMGVQVLFSNAIVVAVNVAFEYGRVG</sequence>
<keyword evidence="4" id="KW-1185">Reference proteome</keyword>
<dbReference type="GO" id="GO:0004252">
    <property type="term" value="F:serine-type endopeptidase activity"/>
    <property type="evidence" value="ECO:0007669"/>
    <property type="project" value="InterPro"/>
</dbReference>
<dbReference type="PANTHER" id="PTHR10795">
    <property type="entry name" value="PROPROTEIN CONVERTASE SUBTILISIN/KEXIN"/>
    <property type="match status" value="1"/>
</dbReference>